<feature type="domain" description="Galectin" evidence="3">
    <location>
        <begin position="2"/>
        <end position="143"/>
    </location>
</feature>
<keyword evidence="5" id="KW-1185">Reference proteome</keyword>
<keyword evidence="1 2" id="KW-0430">Lectin</keyword>
<dbReference type="CDD" id="cd00070">
    <property type="entry name" value="GLECT"/>
    <property type="match status" value="1"/>
</dbReference>
<reference evidence="4" key="1">
    <citation type="submission" date="2025-08" db="UniProtKB">
        <authorList>
            <consortium name="Ensembl"/>
        </authorList>
    </citation>
    <scope>IDENTIFICATION</scope>
</reference>
<dbReference type="Gene3D" id="2.60.120.200">
    <property type="match status" value="1"/>
</dbReference>
<dbReference type="PROSITE" id="PS51304">
    <property type="entry name" value="GALECTIN"/>
    <property type="match status" value="1"/>
</dbReference>
<organism evidence="4 5">
    <name type="scientific">Paramormyrops kingsleyae</name>
    <dbReference type="NCBI Taxonomy" id="1676925"/>
    <lineage>
        <taxon>Eukaryota</taxon>
        <taxon>Metazoa</taxon>
        <taxon>Chordata</taxon>
        <taxon>Craniata</taxon>
        <taxon>Vertebrata</taxon>
        <taxon>Euteleostomi</taxon>
        <taxon>Actinopterygii</taxon>
        <taxon>Neopterygii</taxon>
        <taxon>Teleostei</taxon>
        <taxon>Osteoglossocephala</taxon>
        <taxon>Osteoglossomorpha</taxon>
        <taxon>Osteoglossiformes</taxon>
        <taxon>Mormyridae</taxon>
        <taxon>Paramormyrops</taxon>
    </lineage>
</organism>
<evidence type="ECO:0000256" key="1">
    <source>
        <dbReference type="ARBA" id="ARBA00022734"/>
    </source>
</evidence>
<dbReference type="InterPro" id="IPR001079">
    <property type="entry name" value="Galectin_CRD"/>
</dbReference>
<dbReference type="Proteomes" id="UP000261540">
    <property type="component" value="Unplaced"/>
</dbReference>
<dbReference type="PANTHER" id="PTHR11346:SF97">
    <property type="entry name" value="GALECTIN-1"/>
    <property type="match status" value="1"/>
</dbReference>
<dbReference type="GO" id="GO:0043236">
    <property type="term" value="F:laminin binding"/>
    <property type="evidence" value="ECO:0007669"/>
    <property type="project" value="TreeGrafter"/>
</dbReference>
<dbReference type="Pfam" id="PF00337">
    <property type="entry name" value="Gal-bind_lectin"/>
    <property type="match status" value="1"/>
</dbReference>
<name>A0A3B3QZP3_9TELE</name>
<dbReference type="PANTHER" id="PTHR11346">
    <property type="entry name" value="GALECTIN"/>
    <property type="match status" value="1"/>
</dbReference>
<dbReference type="GO" id="GO:0005615">
    <property type="term" value="C:extracellular space"/>
    <property type="evidence" value="ECO:0007669"/>
    <property type="project" value="TreeGrafter"/>
</dbReference>
<dbReference type="GeneTree" id="ENSGT00940000155025"/>
<proteinExistence type="predicted"/>
<dbReference type="SMART" id="SM00908">
    <property type="entry name" value="Gal-bind_lectin"/>
    <property type="match status" value="1"/>
</dbReference>
<evidence type="ECO:0000313" key="4">
    <source>
        <dbReference type="Ensembl" id="ENSPKIP00000010926.1"/>
    </source>
</evidence>
<dbReference type="InterPro" id="IPR013320">
    <property type="entry name" value="ConA-like_dom_sf"/>
</dbReference>
<dbReference type="SUPFAM" id="SSF49899">
    <property type="entry name" value="Concanavalin A-like lectins/glucanases"/>
    <property type="match status" value="1"/>
</dbReference>
<dbReference type="AlphaFoldDB" id="A0A3B3QZP3"/>
<accession>A0A3B3QZP3</accession>
<sequence>MALTVHNMSVKAGKDLKITGVPQINAEGFTINLGQGDENIALHFNVRFNQHGDRRTVVFNSKHAGSWSSEQREKSFPFKEGEEFKVRPCMFVSPRSIPPCFKFLLLHVFRRTQLIFLPQLQGSERVQWVDRGGVQYVTNNMYVWGWALGVPEPTLFNLCMRFKGT</sequence>
<protein>
    <recommendedName>
        <fullName evidence="2">Galectin</fullName>
    </recommendedName>
</protein>
<dbReference type="InterPro" id="IPR044156">
    <property type="entry name" value="Galectin-like"/>
</dbReference>
<evidence type="ECO:0000256" key="2">
    <source>
        <dbReference type="RuleBase" id="RU102079"/>
    </source>
</evidence>
<dbReference type="Ensembl" id="ENSPKIT00000035064.1">
    <property type="protein sequence ID" value="ENSPKIP00000010926.1"/>
    <property type="gene ID" value="ENSPKIG00000025451.1"/>
</dbReference>
<dbReference type="GO" id="GO:0030246">
    <property type="term" value="F:carbohydrate binding"/>
    <property type="evidence" value="ECO:0007669"/>
    <property type="project" value="UniProtKB-UniRule"/>
</dbReference>
<evidence type="ECO:0000313" key="5">
    <source>
        <dbReference type="Proteomes" id="UP000261540"/>
    </source>
</evidence>
<reference evidence="4" key="2">
    <citation type="submission" date="2025-09" db="UniProtKB">
        <authorList>
            <consortium name="Ensembl"/>
        </authorList>
    </citation>
    <scope>IDENTIFICATION</scope>
</reference>
<dbReference type="SMART" id="SM00276">
    <property type="entry name" value="GLECT"/>
    <property type="match status" value="1"/>
</dbReference>
<evidence type="ECO:0000259" key="3">
    <source>
        <dbReference type="PROSITE" id="PS51304"/>
    </source>
</evidence>